<evidence type="ECO:0000256" key="1">
    <source>
        <dbReference type="SAM" id="MobiDB-lite"/>
    </source>
</evidence>
<name>A0AAV4M4X4_CAEEX</name>
<reference evidence="2 3" key="1">
    <citation type="submission" date="2021-06" db="EMBL/GenBank/DDBJ databases">
        <title>Caerostris extrusa draft genome.</title>
        <authorList>
            <person name="Kono N."/>
            <person name="Arakawa K."/>
        </authorList>
    </citation>
    <scope>NUCLEOTIDE SEQUENCE [LARGE SCALE GENOMIC DNA]</scope>
</reference>
<gene>
    <name evidence="2" type="ORF">CEXT_370481</name>
</gene>
<feature type="region of interest" description="Disordered" evidence="1">
    <location>
        <begin position="1"/>
        <end position="57"/>
    </location>
</feature>
<comment type="caution">
    <text evidence="2">The sequence shown here is derived from an EMBL/GenBank/DDBJ whole genome shotgun (WGS) entry which is preliminary data.</text>
</comment>
<dbReference type="Proteomes" id="UP001054945">
    <property type="component" value="Unassembled WGS sequence"/>
</dbReference>
<feature type="compositionally biased region" description="Polar residues" evidence="1">
    <location>
        <begin position="28"/>
        <end position="38"/>
    </location>
</feature>
<dbReference type="EMBL" id="BPLR01019406">
    <property type="protein sequence ID" value="GIX67501.1"/>
    <property type="molecule type" value="Genomic_DNA"/>
</dbReference>
<proteinExistence type="predicted"/>
<evidence type="ECO:0000313" key="2">
    <source>
        <dbReference type="EMBL" id="GIX67501.1"/>
    </source>
</evidence>
<feature type="compositionally biased region" description="Basic and acidic residues" evidence="1">
    <location>
        <begin position="40"/>
        <end position="57"/>
    </location>
</feature>
<keyword evidence="3" id="KW-1185">Reference proteome</keyword>
<sequence length="106" mass="12100">MHDERDHNGNMIDERYRNINMHEERDNNGLTLITSPDYSSEGRYRAPSSQRDRGRKEAFGDGSMLRLLFTHCSASGVVGFASITTVHSLSRIVWGMGTRHCCNQHF</sequence>
<protein>
    <submittedName>
        <fullName evidence="2">Uncharacterized protein</fullName>
    </submittedName>
</protein>
<evidence type="ECO:0000313" key="3">
    <source>
        <dbReference type="Proteomes" id="UP001054945"/>
    </source>
</evidence>
<organism evidence="2 3">
    <name type="scientific">Caerostris extrusa</name>
    <name type="common">Bark spider</name>
    <name type="synonym">Caerostris bankana</name>
    <dbReference type="NCBI Taxonomy" id="172846"/>
    <lineage>
        <taxon>Eukaryota</taxon>
        <taxon>Metazoa</taxon>
        <taxon>Ecdysozoa</taxon>
        <taxon>Arthropoda</taxon>
        <taxon>Chelicerata</taxon>
        <taxon>Arachnida</taxon>
        <taxon>Araneae</taxon>
        <taxon>Araneomorphae</taxon>
        <taxon>Entelegynae</taxon>
        <taxon>Araneoidea</taxon>
        <taxon>Araneidae</taxon>
        <taxon>Caerostris</taxon>
    </lineage>
</organism>
<feature type="compositionally biased region" description="Basic and acidic residues" evidence="1">
    <location>
        <begin position="1"/>
        <end position="27"/>
    </location>
</feature>
<dbReference type="AlphaFoldDB" id="A0AAV4M4X4"/>
<accession>A0AAV4M4X4</accession>